<protein>
    <submittedName>
        <fullName evidence="2">Uncharacterized protein</fullName>
    </submittedName>
</protein>
<proteinExistence type="predicted"/>
<feature type="transmembrane region" description="Helical" evidence="1">
    <location>
        <begin position="44"/>
        <end position="62"/>
    </location>
</feature>
<sequence>MHRGHTREADEVETQRSSIERRTAMTQLLKKVWTDDDGVLTFEWTILVVVLVIGIVSGIAGARDAIIDELGDTAQALLAFDQSYSFAGVPGLIDPSEYDDPGHTFSECDRDFSVPGISSGFDN</sequence>
<evidence type="ECO:0000313" key="2">
    <source>
        <dbReference type="EMBL" id="ADB15766.1"/>
    </source>
</evidence>
<keyword evidence="1" id="KW-1133">Transmembrane helix</keyword>
<keyword evidence="1" id="KW-0812">Transmembrane</keyword>
<dbReference type="KEGG" id="psl:Psta_1083"/>
<name>D2R8E9_PIRSD</name>
<dbReference type="EMBL" id="CP001848">
    <property type="protein sequence ID" value="ADB15766.1"/>
    <property type="molecule type" value="Genomic_DNA"/>
</dbReference>
<accession>D2R8E9</accession>
<dbReference type="Proteomes" id="UP000001887">
    <property type="component" value="Chromosome"/>
</dbReference>
<dbReference type="HOGENOM" id="CLU_2013135_0_0_0"/>
<keyword evidence="3" id="KW-1185">Reference proteome</keyword>
<evidence type="ECO:0000256" key="1">
    <source>
        <dbReference type="SAM" id="Phobius"/>
    </source>
</evidence>
<evidence type="ECO:0000313" key="3">
    <source>
        <dbReference type="Proteomes" id="UP000001887"/>
    </source>
</evidence>
<organism evidence="2 3">
    <name type="scientific">Pirellula staleyi (strain ATCC 27377 / DSM 6068 / ICPB 4128)</name>
    <name type="common">Pirella staleyi</name>
    <dbReference type="NCBI Taxonomy" id="530564"/>
    <lineage>
        <taxon>Bacteria</taxon>
        <taxon>Pseudomonadati</taxon>
        <taxon>Planctomycetota</taxon>
        <taxon>Planctomycetia</taxon>
        <taxon>Pirellulales</taxon>
        <taxon>Pirellulaceae</taxon>
        <taxon>Pirellula</taxon>
    </lineage>
</organism>
<keyword evidence="1" id="KW-0472">Membrane</keyword>
<dbReference type="AlphaFoldDB" id="D2R8E9"/>
<reference evidence="2 3" key="1">
    <citation type="journal article" date="2009" name="Stand. Genomic Sci.">
        <title>Complete genome sequence of Pirellula staleyi type strain (ATCC 27377).</title>
        <authorList>
            <person name="Clum A."/>
            <person name="Tindall B.J."/>
            <person name="Sikorski J."/>
            <person name="Ivanova N."/>
            <person name="Mavrommatis K."/>
            <person name="Lucas S."/>
            <person name="Glavina del Rio T."/>
            <person name="Nolan M."/>
            <person name="Chen F."/>
            <person name="Tice H."/>
            <person name="Pitluck S."/>
            <person name="Cheng J.F."/>
            <person name="Chertkov O."/>
            <person name="Brettin T."/>
            <person name="Han C."/>
            <person name="Detter J.C."/>
            <person name="Kuske C."/>
            <person name="Bruce D."/>
            <person name="Goodwin L."/>
            <person name="Ovchinikova G."/>
            <person name="Pati A."/>
            <person name="Mikhailova N."/>
            <person name="Chen A."/>
            <person name="Palaniappan K."/>
            <person name="Land M."/>
            <person name="Hauser L."/>
            <person name="Chang Y.J."/>
            <person name="Jeffries C.D."/>
            <person name="Chain P."/>
            <person name="Rohde M."/>
            <person name="Goker M."/>
            <person name="Bristow J."/>
            <person name="Eisen J.A."/>
            <person name="Markowitz V."/>
            <person name="Hugenholtz P."/>
            <person name="Kyrpides N.C."/>
            <person name="Klenk H.P."/>
            <person name="Lapidus A."/>
        </authorList>
    </citation>
    <scope>NUCLEOTIDE SEQUENCE [LARGE SCALE GENOMIC DNA]</scope>
    <source>
        <strain evidence="3">ATCC 27377 / DSM 6068 / ICPB 4128</strain>
    </source>
</reference>
<gene>
    <name evidence="2" type="ordered locus">Psta_1083</name>
</gene>
<dbReference type="eggNOG" id="COG3847">
    <property type="taxonomic scope" value="Bacteria"/>
</dbReference>